<dbReference type="EMBL" id="VLLI01000005">
    <property type="protein sequence ID" value="TWJ00830.1"/>
    <property type="molecule type" value="Genomic_DNA"/>
</dbReference>
<dbReference type="Proteomes" id="UP000317010">
    <property type="component" value="Unassembled WGS sequence"/>
</dbReference>
<gene>
    <name evidence="2" type="ORF">JN11_02090</name>
</gene>
<proteinExistence type="predicted"/>
<accession>A0A562U4U6</accession>
<dbReference type="AlphaFoldDB" id="A0A562U4U6"/>
<keyword evidence="1" id="KW-0812">Transmembrane</keyword>
<keyword evidence="1" id="KW-0472">Membrane</keyword>
<evidence type="ECO:0000256" key="1">
    <source>
        <dbReference type="SAM" id="Phobius"/>
    </source>
</evidence>
<sequence length="223" mass="26062">MDEVSKFIFGSGNGYNGFDRVAFWTSLLGLIALYQLIGLKKVSKADFINQFTKDFFNASTQNLIILLNYNALDFKVKEVNLGNDVPCEHFPYFEVNRKSVKQLPIDGKNAKKYLYRDNYSGFEMDDLLLGLFEDIGCFEKQGLIGIQAVYDTFSWYIETAWNSPAIKNYIEYSQNLEKDGDDIYENFKYIFTKSESFGKAKLNGDWIWFWKLKWFVSNKILKR</sequence>
<reference evidence="2 3" key="1">
    <citation type="submission" date="2019-07" db="EMBL/GenBank/DDBJ databases">
        <title>Genomic Encyclopedia of Archaeal and Bacterial Type Strains, Phase II (KMG-II): from individual species to whole genera.</title>
        <authorList>
            <person name="Goeker M."/>
        </authorList>
    </citation>
    <scope>NUCLEOTIDE SEQUENCE [LARGE SCALE GENOMIC DNA]</scope>
    <source>
        <strain evidence="2 3">ATCC BAA-1854</strain>
    </source>
</reference>
<keyword evidence="3" id="KW-1185">Reference proteome</keyword>
<comment type="caution">
    <text evidence="2">The sequence shown here is derived from an EMBL/GenBank/DDBJ whole genome shotgun (WGS) entry which is preliminary data.</text>
</comment>
<organism evidence="2 3">
    <name type="scientific">Mucilaginibacter frigoritolerans</name>
    <dbReference type="NCBI Taxonomy" id="652788"/>
    <lineage>
        <taxon>Bacteria</taxon>
        <taxon>Pseudomonadati</taxon>
        <taxon>Bacteroidota</taxon>
        <taxon>Sphingobacteriia</taxon>
        <taxon>Sphingobacteriales</taxon>
        <taxon>Sphingobacteriaceae</taxon>
        <taxon>Mucilaginibacter</taxon>
    </lineage>
</organism>
<evidence type="ECO:0000313" key="3">
    <source>
        <dbReference type="Proteomes" id="UP000317010"/>
    </source>
</evidence>
<evidence type="ECO:0000313" key="2">
    <source>
        <dbReference type="EMBL" id="TWJ00830.1"/>
    </source>
</evidence>
<name>A0A562U4U6_9SPHI</name>
<protein>
    <submittedName>
        <fullName evidence="2">Uncharacterized protein</fullName>
    </submittedName>
</protein>
<feature type="transmembrane region" description="Helical" evidence="1">
    <location>
        <begin position="21"/>
        <end position="39"/>
    </location>
</feature>
<keyword evidence="1" id="KW-1133">Transmembrane helix</keyword>
<dbReference type="RefSeq" id="WP_144912251.1">
    <property type="nucleotide sequence ID" value="NZ_VLLI01000005.1"/>
</dbReference>